<reference evidence="3 4" key="1">
    <citation type="submission" date="2023-07" db="EMBL/GenBank/DDBJ databases">
        <title>Sequencing the genomes of 1000 actinobacteria strains.</title>
        <authorList>
            <person name="Klenk H.-P."/>
        </authorList>
    </citation>
    <scope>NUCLEOTIDE SEQUENCE [LARGE SCALE GENOMIC DNA]</scope>
    <source>
        <strain evidence="3 4">DSM 14785</strain>
    </source>
</reference>
<dbReference type="RefSeq" id="WP_070319578.1">
    <property type="nucleotide sequence ID" value="NZ_JAUSVM010000001.1"/>
</dbReference>
<evidence type="ECO:0000256" key="1">
    <source>
        <dbReference type="SAM" id="MobiDB-lite"/>
    </source>
</evidence>
<comment type="caution">
    <text evidence="3">The sequence shown here is derived from an EMBL/GenBank/DDBJ whole genome shotgun (WGS) entry which is preliminary data.</text>
</comment>
<name>A0ABU0GH80_9CELL</name>
<keyword evidence="4" id="KW-1185">Reference proteome</keyword>
<accession>A0ABU0GH80</accession>
<feature type="chain" id="PRO_5045095140" description="Lipoprotein" evidence="2">
    <location>
        <begin position="23"/>
        <end position="278"/>
    </location>
</feature>
<evidence type="ECO:0000313" key="4">
    <source>
        <dbReference type="Proteomes" id="UP001240250"/>
    </source>
</evidence>
<organism evidence="3 4">
    <name type="scientific">Cellulomonas iranensis</name>
    <dbReference type="NCBI Taxonomy" id="76862"/>
    <lineage>
        <taxon>Bacteria</taxon>
        <taxon>Bacillati</taxon>
        <taxon>Actinomycetota</taxon>
        <taxon>Actinomycetes</taxon>
        <taxon>Micrococcales</taxon>
        <taxon>Cellulomonadaceae</taxon>
        <taxon>Cellulomonas</taxon>
    </lineage>
</organism>
<evidence type="ECO:0008006" key="5">
    <source>
        <dbReference type="Google" id="ProtNLM"/>
    </source>
</evidence>
<feature type="region of interest" description="Disordered" evidence="1">
    <location>
        <begin position="26"/>
        <end position="50"/>
    </location>
</feature>
<sequence length="278" mass="27971">MRPSRTAPVLALLLLLTACASGAPGASPSTSTPAAGGAPGASSAASAEPPAGPVVPASCAAITLETGAQIASADLAACLTDFVRAAGSGRFEIHQADHVADQRWALVDGGLYAIGTRDGAPTVAVTPDTGWLSTDGAWVQADPGGSTEQMLAADGVDMYRATSSPEMTYAMITAAPGFTVGERTEVELADGTTTTLWPIRADAPFQPVAAIPATTTELVVWTDVAGPTVRMDVTGDAVGGDGQTYSGTATTFFSQWGQGVDLAEVEELVGAPLPLPGR</sequence>
<keyword evidence="2" id="KW-0732">Signal</keyword>
<dbReference type="EMBL" id="JAUSVM010000001">
    <property type="protein sequence ID" value="MDQ0424433.1"/>
    <property type="molecule type" value="Genomic_DNA"/>
</dbReference>
<evidence type="ECO:0000313" key="3">
    <source>
        <dbReference type="EMBL" id="MDQ0424433.1"/>
    </source>
</evidence>
<protein>
    <recommendedName>
        <fullName evidence="5">Lipoprotein</fullName>
    </recommendedName>
</protein>
<evidence type="ECO:0000256" key="2">
    <source>
        <dbReference type="SAM" id="SignalP"/>
    </source>
</evidence>
<gene>
    <name evidence="3" type="ORF">JO380_000814</name>
</gene>
<dbReference type="Proteomes" id="UP001240250">
    <property type="component" value="Unassembled WGS sequence"/>
</dbReference>
<feature type="signal peptide" evidence="2">
    <location>
        <begin position="1"/>
        <end position="22"/>
    </location>
</feature>
<dbReference type="PROSITE" id="PS51257">
    <property type="entry name" value="PROKAR_LIPOPROTEIN"/>
    <property type="match status" value="1"/>
</dbReference>
<proteinExistence type="predicted"/>